<dbReference type="InterPro" id="IPR036259">
    <property type="entry name" value="MFS_trans_sf"/>
</dbReference>
<feature type="transmembrane region" description="Helical" evidence="5">
    <location>
        <begin position="86"/>
        <end position="107"/>
    </location>
</feature>
<evidence type="ECO:0000256" key="2">
    <source>
        <dbReference type="ARBA" id="ARBA00022692"/>
    </source>
</evidence>
<evidence type="ECO:0000259" key="6">
    <source>
        <dbReference type="PROSITE" id="PS50850"/>
    </source>
</evidence>
<dbReference type="GO" id="GO:0016020">
    <property type="term" value="C:membrane"/>
    <property type="evidence" value="ECO:0007669"/>
    <property type="project" value="UniProtKB-SubCell"/>
</dbReference>
<feature type="transmembrane region" description="Helical" evidence="5">
    <location>
        <begin position="323"/>
        <end position="343"/>
    </location>
</feature>
<accession>A0AA36FV21</accession>
<feature type="transmembrane region" description="Helical" evidence="5">
    <location>
        <begin position="147"/>
        <end position="168"/>
    </location>
</feature>
<feature type="transmembrane region" description="Helical" evidence="5">
    <location>
        <begin position="422"/>
        <end position="445"/>
    </location>
</feature>
<name>A0AA36FV21_9BILA</name>
<feature type="transmembrane region" description="Helical" evidence="5">
    <location>
        <begin position="119"/>
        <end position="141"/>
    </location>
</feature>
<dbReference type="PANTHER" id="PTHR23503:SF50">
    <property type="entry name" value="MAJOR FACILITATOR SUPERFAMILY (MFS) PROFILE DOMAIN-CONTAINING PROTEIN"/>
    <property type="match status" value="1"/>
</dbReference>
<organism evidence="7 8">
    <name type="scientific">Mesorhabditis spiculigera</name>
    <dbReference type="NCBI Taxonomy" id="96644"/>
    <lineage>
        <taxon>Eukaryota</taxon>
        <taxon>Metazoa</taxon>
        <taxon>Ecdysozoa</taxon>
        <taxon>Nematoda</taxon>
        <taxon>Chromadorea</taxon>
        <taxon>Rhabditida</taxon>
        <taxon>Rhabditina</taxon>
        <taxon>Rhabditomorpha</taxon>
        <taxon>Rhabditoidea</taxon>
        <taxon>Rhabditidae</taxon>
        <taxon>Mesorhabditinae</taxon>
        <taxon>Mesorhabditis</taxon>
    </lineage>
</organism>
<evidence type="ECO:0000256" key="3">
    <source>
        <dbReference type="ARBA" id="ARBA00022989"/>
    </source>
</evidence>
<dbReference type="PROSITE" id="PS00216">
    <property type="entry name" value="SUGAR_TRANSPORT_1"/>
    <property type="match status" value="1"/>
</dbReference>
<dbReference type="SUPFAM" id="SSF103473">
    <property type="entry name" value="MFS general substrate transporter"/>
    <property type="match status" value="1"/>
</dbReference>
<feature type="transmembrane region" description="Helical" evidence="5">
    <location>
        <begin position="203"/>
        <end position="224"/>
    </location>
</feature>
<feature type="transmembrane region" description="Helical" evidence="5">
    <location>
        <begin position="355"/>
        <end position="377"/>
    </location>
</feature>
<dbReference type="GO" id="GO:0015149">
    <property type="term" value="F:hexose transmembrane transporter activity"/>
    <property type="evidence" value="ECO:0007669"/>
    <property type="project" value="TreeGrafter"/>
</dbReference>
<keyword evidence="8" id="KW-1185">Reference proteome</keyword>
<dbReference type="InterPro" id="IPR005828">
    <property type="entry name" value="MFS_sugar_transport-like"/>
</dbReference>
<keyword evidence="2 5" id="KW-0812">Transmembrane</keyword>
<dbReference type="PANTHER" id="PTHR23503">
    <property type="entry name" value="SOLUTE CARRIER FAMILY 2"/>
    <property type="match status" value="1"/>
</dbReference>
<dbReference type="Proteomes" id="UP001177023">
    <property type="component" value="Unassembled WGS sequence"/>
</dbReference>
<dbReference type="EMBL" id="CATQJA010001768">
    <property type="protein sequence ID" value="CAJ0568571.1"/>
    <property type="molecule type" value="Genomic_DNA"/>
</dbReference>
<keyword evidence="4 5" id="KW-0472">Membrane</keyword>
<feature type="transmembrane region" description="Helical" evidence="5">
    <location>
        <begin position="175"/>
        <end position="197"/>
    </location>
</feature>
<evidence type="ECO:0000313" key="7">
    <source>
        <dbReference type="EMBL" id="CAJ0568571.1"/>
    </source>
</evidence>
<feature type="domain" description="Major facilitator superfamily (MFS) profile" evidence="6">
    <location>
        <begin position="38"/>
        <end position="476"/>
    </location>
</feature>
<sequence>MKMSSAFPSIDLQGTVVGSHISELMRYAEVQGRVVLLALFISLCTVLPVGFNMVVLNVPEQIIQTAINDSFHSTHGIVLGTSGLNIIWSILVASQSIGALIGCVLVIPLDRHFGAKSSLLAAASICLMIGSLSMAVAQWLTFPIALLFGRILSGIHTGLVCAFVPLFIQEGSLSCSIHIGVCVGTALAALLSLPFMLGSANTWGLLLLFPAVFGVAALTSSFFVPDTPNRLLQQGAYTQAAHSIRFYYDIDVDDVEDAIKEYWKLVPETPQQIPVSTALGNPAIARGILLGGIVSATQIFSGSMATVSYSTTMFTSVSFFEGLIPFLPALGSIISIILTLPSLQLVESYGRRPLLLKTLALCLISDVLFLIFSLLAVNPEDWWASWLFGLTFLLYGVGYNLGTGPVAYFLAAELVPPEAATASLGVAVAVNWASSSLTTFLFYPLNQSIGGWSYILFIIPSAIFLVILWRFLPETRQQYAQRPTENASFCEIAPMPYGTFEEGLLAEQLTKF</sequence>
<dbReference type="InterPro" id="IPR045263">
    <property type="entry name" value="GLUT"/>
</dbReference>
<dbReference type="InterPro" id="IPR005829">
    <property type="entry name" value="Sugar_transporter_CS"/>
</dbReference>
<evidence type="ECO:0000313" key="8">
    <source>
        <dbReference type="Proteomes" id="UP001177023"/>
    </source>
</evidence>
<evidence type="ECO:0000256" key="1">
    <source>
        <dbReference type="ARBA" id="ARBA00004141"/>
    </source>
</evidence>
<gene>
    <name evidence="7" type="ORF">MSPICULIGERA_LOCUS7087</name>
</gene>
<reference evidence="7" key="1">
    <citation type="submission" date="2023-06" db="EMBL/GenBank/DDBJ databases">
        <authorList>
            <person name="Delattre M."/>
        </authorList>
    </citation>
    <scope>NUCLEOTIDE SEQUENCE</scope>
    <source>
        <strain evidence="7">AF72</strain>
    </source>
</reference>
<proteinExistence type="predicted"/>
<protein>
    <recommendedName>
        <fullName evidence="6">Major facilitator superfamily (MFS) profile domain-containing protein</fullName>
    </recommendedName>
</protein>
<feature type="transmembrane region" description="Helical" evidence="5">
    <location>
        <begin position="288"/>
        <end position="311"/>
    </location>
</feature>
<dbReference type="Pfam" id="PF00083">
    <property type="entry name" value="Sugar_tr"/>
    <property type="match status" value="1"/>
</dbReference>
<feature type="transmembrane region" description="Helical" evidence="5">
    <location>
        <begin position="34"/>
        <end position="55"/>
    </location>
</feature>
<dbReference type="InterPro" id="IPR020846">
    <property type="entry name" value="MFS_dom"/>
</dbReference>
<feature type="non-terminal residue" evidence="7">
    <location>
        <position position="512"/>
    </location>
</feature>
<comment type="subcellular location">
    <subcellularLocation>
        <location evidence="1">Membrane</location>
        <topology evidence="1">Multi-pass membrane protein</topology>
    </subcellularLocation>
</comment>
<dbReference type="AlphaFoldDB" id="A0AA36FV21"/>
<evidence type="ECO:0000256" key="4">
    <source>
        <dbReference type="ARBA" id="ARBA00023136"/>
    </source>
</evidence>
<keyword evidence="3 5" id="KW-1133">Transmembrane helix</keyword>
<comment type="caution">
    <text evidence="7">The sequence shown here is derived from an EMBL/GenBank/DDBJ whole genome shotgun (WGS) entry which is preliminary data.</text>
</comment>
<feature type="transmembrane region" description="Helical" evidence="5">
    <location>
        <begin position="383"/>
        <end position="410"/>
    </location>
</feature>
<dbReference type="Gene3D" id="1.20.1250.20">
    <property type="entry name" value="MFS general substrate transporter like domains"/>
    <property type="match status" value="1"/>
</dbReference>
<evidence type="ECO:0000256" key="5">
    <source>
        <dbReference type="SAM" id="Phobius"/>
    </source>
</evidence>
<dbReference type="PROSITE" id="PS50850">
    <property type="entry name" value="MFS"/>
    <property type="match status" value="1"/>
</dbReference>
<feature type="transmembrane region" description="Helical" evidence="5">
    <location>
        <begin position="451"/>
        <end position="472"/>
    </location>
</feature>